<evidence type="ECO:0000313" key="2">
    <source>
        <dbReference type="EMBL" id="MBF6301200.1"/>
    </source>
</evidence>
<evidence type="ECO:0000313" key="3">
    <source>
        <dbReference type="Proteomes" id="UP000702209"/>
    </source>
</evidence>
<name>A0ABS0CXJ3_9NOCA</name>
<feature type="compositionally biased region" description="Basic and acidic residues" evidence="1">
    <location>
        <begin position="237"/>
        <end position="252"/>
    </location>
</feature>
<reference evidence="2 3" key="1">
    <citation type="submission" date="2020-10" db="EMBL/GenBank/DDBJ databases">
        <title>Identification of Nocardia species via Next-generation sequencing and recognition of intraspecies genetic diversity.</title>
        <authorList>
            <person name="Li P."/>
            <person name="Li P."/>
            <person name="Lu B."/>
        </authorList>
    </citation>
    <scope>NUCLEOTIDE SEQUENCE [LARGE SCALE GENOMIC DNA]</scope>
    <source>
        <strain evidence="2 3">BJ06-0157</strain>
    </source>
</reference>
<feature type="region of interest" description="Disordered" evidence="1">
    <location>
        <begin position="162"/>
        <end position="204"/>
    </location>
</feature>
<evidence type="ECO:0000256" key="1">
    <source>
        <dbReference type="SAM" id="MobiDB-lite"/>
    </source>
</evidence>
<accession>A0ABS0CXJ3</accession>
<feature type="region of interest" description="Disordered" evidence="1">
    <location>
        <begin position="342"/>
        <end position="399"/>
    </location>
</feature>
<feature type="compositionally biased region" description="Basic and acidic residues" evidence="1">
    <location>
        <begin position="360"/>
        <end position="370"/>
    </location>
</feature>
<dbReference type="RefSeq" id="WP_195132426.1">
    <property type="nucleotide sequence ID" value="NZ_JADLQX010000024.1"/>
</dbReference>
<protein>
    <recommendedName>
        <fullName evidence="4">DUF222 domain-containing protein</fullName>
    </recommendedName>
</protein>
<sequence length="399" mass="43703">MGRNFTKSWASRLQDDEFCEQHDVLEKLLFLVLQSHTECDNAGLGRVTVRRWVRIVAPATEADIWDALARLERTGEVFVDAATEEFLVREFMHDDEVGRKPNILINAARSAALVRSPKLASVLLAELQRVDVHRPANAEMATRLDAALVAAEEHLRERAARLPAPAPEPFGEPFTGRVPGTLPGEGPKPANRADSEPFGEGFDEPCVAGAVAAVRSPSVSSPIEKNNHLTQPSYVPRAREPRTDSDSDHDPGRPPPGRHRSRPPATATAGEHACGHSCGQPCGDCADAARARIAVVAERTADRQGCSWCDHHGHRHEPPELVALGLPVVVCDHTAYSVADWQRHAPRPSPGDGRVPVISEARRNALDSTKRTTKRTQKRSTNGIHHVRRRRDHGRSLAS</sequence>
<keyword evidence="3" id="KW-1185">Reference proteome</keyword>
<gene>
    <name evidence="2" type="ORF">IU459_27180</name>
</gene>
<dbReference type="EMBL" id="JADLQX010000024">
    <property type="protein sequence ID" value="MBF6301200.1"/>
    <property type="molecule type" value="Genomic_DNA"/>
</dbReference>
<proteinExistence type="predicted"/>
<feature type="region of interest" description="Disordered" evidence="1">
    <location>
        <begin position="216"/>
        <end position="273"/>
    </location>
</feature>
<dbReference type="Proteomes" id="UP000702209">
    <property type="component" value="Unassembled WGS sequence"/>
</dbReference>
<organism evidence="2 3">
    <name type="scientific">Nocardia amamiensis</name>
    <dbReference type="NCBI Taxonomy" id="404578"/>
    <lineage>
        <taxon>Bacteria</taxon>
        <taxon>Bacillati</taxon>
        <taxon>Actinomycetota</taxon>
        <taxon>Actinomycetes</taxon>
        <taxon>Mycobacteriales</taxon>
        <taxon>Nocardiaceae</taxon>
        <taxon>Nocardia</taxon>
    </lineage>
</organism>
<comment type="caution">
    <text evidence="2">The sequence shown here is derived from an EMBL/GenBank/DDBJ whole genome shotgun (WGS) entry which is preliminary data.</text>
</comment>
<evidence type="ECO:0008006" key="4">
    <source>
        <dbReference type="Google" id="ProtNLM"/>
    </source>
</evidence>